<dbReference type="RefSeq" id="WP_064550374.1">
    <property type="nucleotide sequence ID" value="NZ_LXMA01000002.1"/>
</dbReference>
<dbReference type="InterPro" id="IPR029063">
    <property type="entry name" value="SAM-dependent_MTases_sf"/>
</dbReference>
<dbReference type="CDD" id="cd02440">
    <property type="entry name" value="AdoMet_MTases"/>
    <property type="match status" value="1"/>
</dbReference>
<keyword evidence="3 5" id="KW-0808">Transferase</keyword>
<evidence type="ECO:0000256" key="3">
    <source>
        <dbReference type="ARBA" id="ARBA00022679"/>
    </source>
</evidence>
<dbReference type="PANTHER" id="PTHR44942:SF4">
    <property type="entry name" value="METHYLTRANSFERASE TYPE 11 DOMAIN-CONTAINING PROTEIN"/>
    <property type="match status" value="1"/>
</dbReference>
<name>A0A1B7KVH3_PARTM</name>
<accession>A0A1B7KVH3</accession>
<protein>
    <submittedName>
        <fullName evidence="5">Methyltransferase</fullName>
    </submittedName>
</protein>
<dbReference type="InterPro" id="IPR013216">
    <property type="entry name" value="Methyltransf_11"/>
</dbReference>
<sequence length="255" mass="28911">MKVNFGLTAKDYSKYRAGYPDELYKRLLKYNIGLENQSILDLGTGTGYLARQFAIQGARVTGIDIAPELIKEAEKLDKKYNIKINYEVCKAENLPFSSSTFDVVSAGQCWHWFDTSKVIKEVRRVLKPDGKLLICHFDWIPINDNVVAKTEDLILKYNPSWQGARGTGIYPQWLTDVGSGGFSNIETFTFDVAVEYTHEAWRGRIRASAGVGASLPAERVKEFDRDLAELLNKNYEDPIFVPHRVFCLICVNKKA</sequence>
<dbReference type="OrthoDB" id="9784101at2"/>
<dbReference type="InterPro" id="IPR051052">
    <property type="entry name" value="Diverse_substrate_MTase"/>
</dbReference>
<dbReference type="Proteomes" id="UP000078290">
    <property type="component" value="Unassembled WGS sequence"/>
</dbReference>
<gene>
    <name evidence="5" type="ORF">A7K69_16185</name>
</gene>
<dbReference type="AlphaFoldDB" id="A0A1B7KVH3"/>
<reference evidence="6" key="1">
    <citation type="submission" date="2016-05" db="EMBL/GenBank/DDBJ databases">
        <authorList>
            <person name="Wang W."/>
            <person name="Zhu L."/>
        </authorList>
    </citation>
    <scope>NUCLEOTIDE SEQUENCE [LARGE SCALE GENOMIC DNA]</scope>
    <source>
        <strain evidence="6">W-2</strain>
    </source>
</reference>
<evidence type="ECO:0000256" key="1">
    <source>
        <dbReference type="ARBA" id="ARBA00008361"/>
    </source>
</evidence>
<evidence type="ECO:0000313" key="6">
    <source>
        <dbReference type="Proteomes" id="UP000078290"/>
    </source>
</evidence>
<evidence type="ECO:0000259" key="4">
    <source>
        <dbReference type="Pfam" id="PF08241"/>
    </source>
</evidence>
<dbReference type="Gene3D" id="3.40.50.150">
    <property type="entry name" value="Vaccinia Virus protein VP39"/>
    <property type="match status" value="1"/>
</dbReference>
<dbReference type="GO" id="GO:0032259">
    <property type="term" value="P:methylation"/>
    <property type="evidence" value="ECO:0007669"/>
    <property type="project" value="UniProtKB-KW"/>
</dbReference>
<dbReference type="PANTHER" id="PTHR44942">
    <property type="entry name" value="METHYLTRANSF_11 DOMAIN-CONTAINING PROTEIN"/>
    <property type="match status" value="1"/>
</dbReference>
<comment type="similarity">
    <text evidence="1">Belongs to the methyltransferase superfamily.</text>
</comment>
<dbReference type="Pfam" id="PF08241">
    <property type="entry name" value="Methyltransf_11"/>
    <property type="match status" value="1"/>
</dbReference>
<comment type="caution">
    <text evidence="5">The sequence shown here is derived from an EMBL/GenBank/DDBJ whole genome shotgun (WGS) entry which is preliminary data.</text>
</comment>
<evidence type="ECO:0000313" key="5">
    <source>
        <dbReference type="EMBL" id="OAT74098.1"/>
    </source>
</evidence>
<dbReference type="GO" id="GO:0008757">
    <property type="term" value="F:S-adenosylmethionine-dependent methyltransferase activity"/>
    <property type="evidence" value="ECO:0007669"/>
    <property type="project" value="InterPro"/>
</dbReference>
<organism evidence="5 6">
    <name type="scientific">Parageobacillus thermoglucosidasius</name>
    <name type="common">Geobacillus thermoglucosidasius</name>
    <dbReference type="NCBI Taxonomy" id="1426"/>
    <lineage>
        <taxon>Bacteria</taxon>
        <taxon>Bacillati</taxon>
        <taxon>Bacillota</taxon>
        <taxon>Bacilli</taxon>
        <taxon>Bacillales</taxon>
        <taxon>Anoxybacillaceae</taxon>
        <taxon>Parageobacillus</taxon>
    </lineage>
</organism>
<feature type="domain" description="Methyltransferase type 11" evidence="4">
    <location>
        <begin position="40"/>
        <end position="134"/>
    </location>
</feature>
<dbReference type="EMBL" id="LXMA01000002">
    <property type="protein sequence ID" value="OAT74098.1"/>
    <property type="molecule type" value="Genomic_DNA"/>
</dbReference>
<dbReference type="SUPFAM" id="SSF53335">
    <property type="entry name" value="S-adenosyl-L-methionine-dependent methyltransferases"/>
    <property type="match status" value="1"/>
</dbReference>
<evidence type="ECO:0000256" key="2">
    <source>
        <dbReference type="ARBA" id="ARBA00022603"/>
    </source>
</evidence>
<keyword evidence="2 5" id="KW-0489">Methyltransferase</keyword>
<proteinExistence type="inferred from homology"/>